<gene>
    <name evidence="2" type="ORF">NG42_01610</name>
    <name evidence="1" type="ORF">NG43_13370</name>
</gene>
<dbReference type="Gene3D" id="1.10.10.10">
    <property type="entry name" value="Winged helix-like DNA-binding domain superfamily/Winged helix DNA-binding domain"/>
    <property type="match status" value="1"/>
</dbReference>
<dbReference type="InterPro" id="IPR009061">
    <property type="entry name" value="DNA-bd_dom_put_sf"/>
</dbReference>
<evidence type="ECO:0008006" key="5">
    <source>
        <dbReference type="Google" id="ProtNLM"/>
    </source>
</evidence>
<keyword evidence="4" id="KW-1185">Reference proteome</keyword>
<name>A0A0L7TAD4_9GAMM</name>
<dbReference type="EMBL" id="JRXF01000020">
    <property type="protein sequence ID" value="KOC92327.1"/>
    <property type="molecule type" value="Genomic_DNA"/>
</dbReference>
<dbReference type="STRING" id="1560201.NG42_01610"/>
<organism evidence="1 3">
    <name type="scientific">Winslowiella iniecta</name>
    <dbReference type="NCBI Taxonomy" id="1560201"/>
    <lineage>
        <taxon>Bacteria</taxon>
        <taxon>Pseudomonadati</taxon>
        <taxon>Pseudomonadota</taxon>
        <taxon>Gammaproteobacteria</taxon>
        <taxon>Enterobacterales</taxon>
        <taxon>Erwiniaceae</taxon>
        <taxon>Winslowiella</taxon>
    </lineage>
</organism>
<sequence>MKKDWLTPEELAKVTGYSRQTINKWIKRECWTTAPKPGVQGGKARMIHIDERVKEFLKSTRHAAEPSAAYVVNQNPLPGLLITSLQQMTPEEQAGLAALLVREGIQGILQRLGISEE</sequence>
<dbReference type="AlphaFoldDB" id="A0A0L7TAD4"/>
<dbReference type="RefSeq" id="WP_052897092.1">
    <property type="nucleotide sequence ID" value="NZ_JRXE01000002.1"/>
</dbReference>
<dbReference type="InterPro" id="IPR036388">
    <property type="entry name" value="WH-like_DNA-bd_sf"/>
</dbReference>
<evidence type="ECO:0000313" key="4">
    <source>
        <dbReference type="Proteomes" id="UP000037088"/>
    </source>
</evidence>
<dbReference type="Proteomes" id="UP000036851">
    <property type="component" value="Unassembled WGS sequence"/>
</dbReference>
<reference evidence="3 4" key="1">
    <citation type="journal article" date="2015" name="Int. J. Syst. Evol. Microbiol.">
        <title>Erwinia iniecta sp. nov., isolated from Russian wheat aphids (Diuraphis noxia).</title>
        <authorList>
            <person name="Campillo T."/>
            <person name="Luna E."/>
            <person name="Portier P."/>
            <person name="Fischer-Le Saux M."/>
            <person name="Lapitan N."/>
            <person name="Tisserat N.A."/>
            <person name="Leach J.E."/>
        </authorList>
    </citation>
    <scope>NUCLEOTIDE SEQUENCE [LARGE SCALE GENOMIC DNA]</scope>
    <source>
        <strain evidence="2 4">B120</strain>
        <strain evidence="1 3">B149</strain>
    </source>
</reference>
<dbReference type="SUPFAM" id="SSF46955">
    <property type="entry name" value="Putative DNA-binding domain"/>
    <property type="match status" value="1"/>
</dbReference>
<dbReference type="EMBL" id="JRXE01000002">
    <property type="protein sequence ID" value="KOC92485.1"/>
    <property type="molecule type" value="Genomic_DNA"/>
</dbReference>
<proteinExistence type="predicted"/>
<evidence type="ECO:0000313" key="3">
    <source>
        <dbReference type="Proteomes" id="UP000036851"/>
    </source>
</evidence>
<dbReference type="Pfam" id="PF07037">
    <property type="entry name" value="YfeC-like"/>
    <property type="match status" value="1"/>
</dbReference>
<dbReference type="PATRIC" id="fig|1560201.3.peg.341"/>
<dbReference type="OrthoDB" id="6538337at2"/>
<evidence type="ECO:0000313" key="1">
    <source>
        <dbReference type="EMBL" id="KOC92327.1"/>
    </source>
</evidence>
<comment type="caution">
    <text evidence="1">The sequence shown here is derived from an EMBL/GenBank/DDBJ whole genome shotgun (WGS) entry which is preliminary data.</text>
</comment>
<dbReference type="Proteomes" id="UP000037088">
    <property type="component" value="Unassembled WGS sequence"/>
</dbReference>
<accession>A0A0L7TAD4</accession>
<dbReference type="InterPro" id="IPR010749">
    <property type="entry name" value="YfeC-like"/>
</dbReference>
<protein>
    <recommendedName>
        <fullName evidence="5">DNA-binding transcriptional regulator</fullName>
    </recommendedName>
</protein>
<evidence type="ECO:0000313" key="2">
    <source>
        <dbReference type="EMBL" id="KOC92485.1"/>
    </source>
</evidence>